<dbReference type="SUPFAM" id="SSF55874">
    <property type="entry name" value="ATPase domain of HSP90 chaperone/DNA topoisomerase II/histidine kinase"/>
    <property type="match status" value="1"/>
</dbReference>
<reference evidence="3 4" key="1">
    <citation type="submission" date="2015-06" db="EMBL/GenBank/DDBJ databases">
        <authorList>
            <person name="Hoefler B.C."/>
            <person name="Straight P.D."/>
        </authorList>
    </citation>
    <scope>NUCLEOTIDE SEQUENCE [LARGE SCALE GENOMIC DNA]</scope>
    <source>
        <strain evidence="3 4">NRRL 3427</strain>
    </source>
</reference>
<dbReference type="Gene3D" id="3.30.565.10">
    <property type="entry name" value="Histidine kinase-like ATPase, C-terminal domain"/>
    <property type="match status" value="1"/>
</dbReference>
<evidence type="ECO:0000256" key="1">
    <source>
        <dbReference type="ARBA" id="ARBA00022777"/>
    </source>
</evidence>
<evidence type="ECO:0000313" key="3">
    <source>
        <dbReference type="EMBL" id="KOG10260.1"/>
    </source>
</evidence>
<keyword evidence="1 3" id="KW-0808">Transferase</keyword>
<dbReference type="PATRIC" id="fig|1938.6.peg.7676"/>
<feature type="domain" description="Histidine kinase" evidence="2">
    <location>
        <begin position="294"/>
        <end position="395"/>
    </location>
</feature>
<keyword evidence="1 3" id="KW-0418">Kinase</keyword>
<protein>
    <submittedName>
        <fullName evidence="3">Histidine kinase</fullName>
    </submittedName>
</protein>
<dbReference type="InterPro" id="IPR036890">
    <property type="entry name" value="HATPase_C_sf"/>
</dbReference>
<dbReference type="GO" id="GO:0016020">
    <property type="term" value="C:membrane"/>
    <property type="evidence" value="ECO:0007669"/>
    <property type="project" value="InterPro"/>
</dbReference>
<gene>
    <name evidence="3" type="ORF">ADK34_35560</name>
</gene>
<proteinExistence type="predicted"/>
<organism evidence="3 4">
    <name type="scientific">Streptomyces viridochromogenes</name>
    <dbReference type="NCBI Taxonomy" id="1938"/>
    <lineage>
        <taxon>Bacteria</taxon>
        <taxon>Bacillati</taxon>
        <taxon>Actinomycetota</taxon>
        <taxon>Actinomycetes</taxon>
        <taxon>Kitasatosporales</taxon>
        <taxon>Streptomycetaceae</taxon>
        <taxon>Streptomyces</taxon>
    </lineage>
</organism>
<dbReference type="OrthoDB" id="2514702at2"/>
<dbReference type="Pfam" id="PF06580">
    <property type="entry name" value="His_kinase"/>
    <property type="match status" value="1"/>
</dbReference>
<dbReference type="GO" id="GO:0000155">
    <property type="term" value="F:phosphorelay sensor kinase activity"/>
    <property type="evidence" value="ECO:0007669"/>
    <property type="project" value="InterPro"/>
</dbReference>
<dbReference type="InterPro" id="IPR050640">
    <property type="entry name" value="Bact_2-comp_sensor_kinase"/>
</dbReference>
<dbReference type="Proteomes" id="UP000037023">
    <property type="component" value="Unassembled WGS sequence"/>
</dbReference>
<comment type="caution">
    <text evidence="3">The sequence shown here is derived from an EMBL/GenBank/DDBJ whole genome shotgun (WGS) entry which is preliminary data.</text>
</comment>
<dbReference type="InterPro" id="IPR003594">
    <property type="entry name" value="HATPase_dom"/>
</dbReference>
<dbReference type="PROSITE" id="PS50109">
    <property type="entry name" value="HIS_KIN"/>
    <property type="match status" value="1"/>
</dbReference>
<dbReference type="PANTHER" id="PTHR34220:SF7">
    <property type="entry name" value="SENSOR HISTIDINE KINASE YPDA"/>
    <property type="match status" value="1"/>
</dbReference>
<dbReference type="InterPro" id="IPR010559">
    <property type="entry name" value="Sig_transdc_His_kin_internal"/>
</dbReference>
<dbReference type="SMART" id="SM00387">
    <property type="entry name" value="HATPase_c"/>
    <property type="match status" value="1"/>
</dbReference>
<dbReference type="PANTHER" id="PTHR34220">
    <property type="entry name" value="SENSOR HISTIDINE KINASE YPDA"/>
    <property type="match status" value="1"/>
</dbReference>
<dbReference type="Pfam" id="PF02518">
    <property type="entry name" value="HATPase_c"/>
    <property type="match status" value="1"/>
</dbReference>
<sequence length="403" mass="43270">MNTLALAVSPTGTVLLVLCGAAAGLLAGAVLARRRVAVGGVGDSVEKATFRTLHTASLAAPPLRAGLTPDTARKAVRRLRPLLGSSALLLTDTDRVLAWGGSGEHHTDEVMQHARDVLGSGRAGVFTVDCAQEDCPVRAGVVVPLSVDQDLRGTLAAFGPEKSDALARATEEVARWVSVQLELAELDRARTSLIEAELRALRAQISPHFIYNSLAAIASFVRTDPERARGLLLEFAEFTRYSFRRHGDFTTLAEELRSIEQYLELERARFGTRLEVTLQIAPEVLPVALPFLCLQPLVENAVKHGLEGSARGSHIALTAEDEGSFARVVIEDNGIGMDPDRLRRILHGDGGPSSGIGLCNVDDRLRQVYGDEHGLVIETGVGAGMKVTVRIPKYRSGVHPAPR</sequence>
<accession>A0A0L8J9E5</accession>
<name>A0A0L8J9E5_STRVR</name>
<evidence type="ECO:0000313" key="4">
    <source>
        <dbReference type="Proteomes" id="UP000037023"/>
    </source>
</evidence>
<dbReference type="InterPro" id="IPR005467">
    <property type="entry name" value="His_kinase_dom"/>
</dbReference>
<dbReference type="RefSeq" id="WP_033210965.1">
    <property type="nucleotide sequence ID" value="NZ_LGUP01000394.1"/>
</dbReference>
<evidence type="ECO:0000259" key="2">
    <source>
        <dbReference type="PROSITE" id="PS50109"/>
    </source>
</evidence>
<dbReference type="AlphaFoldDB" id="A0A0L8J9E5"/>
<dbReference type="EMBL" id="LGUP01000394">
    <property type="protein sequence ID" value="KOG10260.1"/>
    <property type="molecule type" value="Genomic_DNA"/>
</dbReference>